<name>A0ACC1JGS8_9FUNG</name>
<dbReference type="EMBL" id="JANBPW010000140">
    <property type="protein sequence ID" value="KAJ1950718.1"/>
    <property type="molecule type" value="Genomic_DNA"/>
</dbReference>
<accession>A0ACC1JGS8</accession>
<dbReference type="Proteomes" id="UP001150603">
    <property type="component" value="Unassembled WGS sequence"/>
</dbReference>
<sequence>MGIPVNRIKILGQYAAYGLHRMMVDEALSPNRRFDRVRGVVSSRELLLSRFLALIAAEWSYMTFRVAVTVASVGMAMYGAVSRVWALVTGNSPPVTSESLLDENMQKLLERKLGYKIDTSLFSA</sequence>
<proteinExistence type="predicted"/>
<reference evidence="1" key="1">
    <citation type="submission" date="2022-07" db="EMBL/GenBank/DDBJ databases">
        <title>Phylogenomic reconstructions and comparative analyses of Kickxellomycotina fungi.</title>
        <authorList>
            <person name="Reynolds N.K."/>
            <person name="Stajich J.E."/>
            <person name="Barry K."/>
            <person name="Grigoriev I.V."/>
            <person name="Crous P."/>
            <person name="Smith M.E."/>
        </authorList>
    </citation>
    <scope>NUCLEOTIDE SEQUENCE</scope>
    <source>
        <strain evidence="1">NRRL 5244</strain>
    </source>
</reference>
<gene>
    <name evidence="1" type="ORF">FBU59_000543</name>
</gene>
<organism evidence="1 2">
    <name type="scientific">Linderina macrospora</name>
    <dbReference type="NCBI Taxonomy" id="4868"/>
    <lineage>
        <taxon>Eukaryota</taxon>
        <taxon>Fungi</taxon>
        <taxon>Fungi incertae sedis</taxon>
        <taxon>Zoopagomycota</taxon>
        <taxon>Kickxellomycotina</taxon>
        <taxon>Kickxellomycetes</taxon>
        <taxon>Kickxellales</taxon>
        <taxon>Kickxellaceae</taxon>
        <taxon>Linderina</taxon>
    </lineage>
</organism>
<comment type="caution">
    <text evidence="1">The sequence shown here is derived from an EMBL/GenBank/DDBJ whole genome shotgun (WGS) entry which is preliminary data.</text>
</comment>
<protein>
    <submittedName>
        <fullName evidence="1">Uncharacterized protein</fullName>
    </submittedName>
</protein>
<evidence type="ECO:0000313" key="2">
    <source>
        <dbReference type="Proteomes" id="UP001150603"/>
    </source>
</evidence>
<keyword evidence="2" id="KW-1185">Reference proteome</keyword>
<evidence type="ECO:0000313" key="1">
    <source>
        <dbReference type="EMBL" id="KAJ1950718.1"/>
    </source>
</evidence>